<name>A0A450YF31_9GAMM</name>
<protein>
    <submittedName>
        <fullName evidence="1">Uncharacterized protein</fullName>
    </submittedName>
</protein>
<sequence length="166" mass="18152">MTKHVENVHALEAGASGREVTKEEFGNQRNLLGFGSAGLGKYGFRDFVPRGDHILEPDGVVSMLSKKCPSFTEFIDLEEGPYSVLGDFAIHLRDGITNDTLSVDEVDNAFRFLNTMGDSDNSEIQNQLVVGVLEILADTGKSCSVANLKLRGRALALFERTRSGWS</sequence>
<proteinExistence type="predicted"/>
<evidence type="ECO:0000313" key="1">
    <source>
        <dbReference type="EMBL" id="VFK40156.1"/>
    </source>
</evidence>
<reference evidence="1" key="1">
    <citation type="submission" date="2019-02" db="EMBL/GenBank/DDBJ databases">
        <authorList>
            <person name="Gruber-Vodicka R. H."/>
            <person name="Seah K. B. B."/>
        </authorList>
    </citation>
    <scope>NUCLEOTIDE SEQUENCE</scope>
    <source>
        <strain evidence="2">BECK_S1320</strain>
        <strain evidence="1">BECK_S1321</strain>
    </source>
</reference>
<dbReference type="EMBL" id="CAADFR010000055">
    <property type="protein sequence ID" value="VFK40156.1"/>
    <property type="molecule type" value="Genomic_DNA"/>
</dbReference>
<evidence type="ECO:0000313" key="2">
    <source>
        <dbReference type="EMBL" id="VFK45518.1"/>
    </source>
</evidence>
<dbReference type="EMBL" id="CAADFU010000055">
    <property type="protein sequence ID" value="VFK45518.1"/>
    <property type="molecule type" value="Genomic_DNA"/>
</dbReference>
<dbReference type="AlphaFoldDB" id="A0A450YF31"/>
<accession>A0A450YF31</accession>
<gene>
    <name evidence="2" type="ORF">BECKSD772E_GA0070983_105511</name>
    <name evidence="1" type="ORF">BECKSD772F_GA0070984_10558</name>
</gene>
<organism evidence="1">
    <name type="scientific">Candidatus Kentrum sp. SD</name>
    <dbReference type="NCBI Taxonomy" id="2126332"/>
    <lineage>
        <taxon>Bacteria</taxon>
        <taxon>Pseudomonadati</taxon>
        <taxon>Pseudomonadota</taxon>
        <taxon>Gammaproteobacteria</taxon>
        <taxon>Candidatus Kentrum</taxon>
    </lineage>
</organism>